<reference evidence="2 3" key="1">
    <citation type="submission" date="2018-10" db="EMBL/GenBank/DDBJ databases">
        <title>Genomic Encyclopedia of Archaeal and Bacterial Type Strains, Phase II (KMG-II): from individual species to whole genera.</title>
        <authorList>
            <person name="Goeker M."/>
        </authorList>
    </citation>
    <scope>NUCLEOTIDE SEQUENCE [LARGE SCALE GENOMIC DNA]</scope>
    <source>
        <strain evidence="2 3">DSM 235</strain>
    </source>
</reference>
<dbReference type="AlphaFoldDB" id="A0A495V5G9"/>
<comment type="caution">
    <text evidence="2">The sequence shown here is derived from an EMBL/GenBank/DDBJ whole genome shotgun (WGS) entry which is preliminary data.</text>
</comment>
<sequence>MHVDPYTTRLTRGNAYWMARIAQSVFIKTPSHAPDEAGILKDLKDEDPDFIKVTGADKNSAQAILIEHRDYWCFAFRGSDEMRDWLDNVNAFPTRILFGEFHRGFARSTDDVWEPLFERYLVGRQVDRAAGRPRPIFLVGHSLGGAMATVAAAKLLHVDHPFTSVYTFGQPRTMTLETARIFNNEARDRFFRFQNNGDIVTRVPSRLMGYSHVGICLYIAQDKRIHDDIGLWFRFLDTVGGAVEAASAIRLDAVEDHAMIDYLDAIRAWNREPG</sequence>
<dbReference type="Proteomes" id="UP000274556">
    <property type="component" value="Unassembled WGS sequence"/>
</dbReference>
<dbReference type="Gene3D" id="3.40.50.1820">
    <property type="entry name" value="alpha/beta hydrolase"/>
    <property type="match status" value="1"/>
</dbReference>
<dbReference type="EMBL" id="RBXL01000001">
    <property type="protein sequence ID" value="RKT43028.1"/>
    <property type="molecule type" value="Genomic_DNA"/>
</dbReference>
<gene>
    <name evidence="2" type="ORF">BDD21_0336</name>
</gene>
<protein>
    <submittedName>
        <fullName evidence="2">Lipase (Class 3)</fullName>
    </submittedName>
</protein>
<dbReference type="InterPro" id="IPR051218">
    <property type="entry name" value="Sec_MonoDiacylglyc_Lipase"/>
</dbReference>
<dbReference type="OrthoDB" id="5792694at2"/>
<organism evidence="2 3">
    <name type="scientific">Thiocapsa rosea</name>
    <dbReference type="NCBI Taxonomy" id="69360"/>
    <lineage>
        <taxon>Bacteria</taxon>
        <taxon>Pseudomonadati</taxon>
        <taxon>Pseudomonadota</taxon>
        <taxon>Gammaproteobacteria</taxon>
        <taxon>Chromatiales</taxon>
        <taxon>Chromatiaceae</taxon>
        <taxon>Thiocapsa</taxon>
    </lineage>
</organism>
<dbReference type="Pfam" id="PF01764">
    <property type="entry name" value="Lipase_3"/>
    <property type="match status" value="1"/>
</dbReference>
<dbReference type="InterPro" id="IPR002921">
    <property type="entry name" value="Fungal_lipase-type"/>
</dbReference>
<dbReference type="GO" id="GO:0006629">
    <property type="term" value="P:lipid metabolic process"/>
    <property type="evidence" value="ECO:0007669"/>
    <property type="project" value="InterPro"/>
</dbReference>
<proteinExistence type="predicted"/>
<dbReference type="SUPFAM" id="SSF53474">
    <property type="entry name" value="alpha/beta-Hydrolases"/>
    <property type="match status" value="1"/>
</dbReference>
<keyword evidence="3" id="KW-1185">Reference proteome</keyword>
<evidence type="ECO:0000313" key="3">
    <source>
        <dbReference type="Proteomes" id="UP000274556"/>
    </source>
</evidence>
<dbReference type="PANTHER" id="PTHR45856">
    <property type="entry name" value="ALPHA/BETA-HYDROLASES SUPERFAMILY PROTEIN"/>
    <property type="match status" value="1"/>
</dbReference>
<feature type="domain" description="Fungal lipase-type" evidence="1">
    <location>
        <begin position="74"/>
        <end position="206"/>
    </location>
</feature>
<dbReference type="RefSeq" id="WP_120795660.1">
    <property type="nucleotide sequence ID" value="NZ_RBXL01000001.1"/>
</dbReference>
<dbReference type="CDD" id="cd00519">
    <property type="entry name" value="Lipase_3"/>
    <property type="match status" value="1"/>
</dbReference>
<accession>A0A495V5G9</accession>
<dbReference type="PANTHER" id="PTHR45856:SF24">
    <property type="entry name" value="FUNGAL LIPASE-LIKE DOMAIN-CONTAINING PROTEIN"/>
    <property type="match status" value="1"/>
</dbReference>
<name>A0A495V5G9_9GAMM</name>
<evidence type="ECO:0000259" key="1">
    <source>
        <dbReference type="Pfam" id="PF01764"/>
    </source>
</evidence>
<dbReference type="InterPro" id="IPR029058">
    <property type="entry name" value="AB_hydrolase_fold"/>
</dbReference>
<evidence type="ECO:0000313" key="2">
    <source>
        <dbReference type="EMBL" id="RKT43028.1"/>
    </source>
</evidence>